<dbReference type="GeneID" id="25471164"/>
<accession>U6ME45</accession>
<keyword evidence="3" id="KW-1185">Reference proteome</keyword>
<dbReference type="Gene3D" id="1.10.275.10">
    <property type="entry name" value="Fumarase/aspartase (N-terminal domain)"/>
    <property type="match status" value="1"/>
</dbReference>
<dbReference type="VEuPathDB" id="ToxoDB:ENH_00009790"/>
<dbReference type="SUPFAM" id="SSF48557">
    <property type="entry name" value="L-aspartase-like"/>
    <property type="match status" value="1"/>
</dbReference>
<dbReference type="AlphaFoldDB" id="U6ME45"/>
<feature type="domain" description="Fumarate lyase N-terminal" evidence="1">
    <location>
        <begin position="12"/>
        <end position="147"/>
    </location>
</feature>
<dbReference type="PANTHER" id="PTHR43411">
    <property type="entry name" value="ADENYLOSUCCINATE LYASE"/>
    <property type="match status" value="1"/>
</dbReference>
<evidence type="ECO:0000313" key="2">
    <source>
        <dbReference type="EMBL" id="CDJ62286.1"/>
    </source>
</evidence>
<dbReference type="InterPro" id="IPR024083">
    <property type="entry name" value="Fumarase/histidase_N"/>
</dbReference>
<dbReference type="OrthoDB" id="406045at2759"/>
<dbReference type="InterPro" id="IPR008948">
    <property type="entry name" value="L-Aspartase-like"/>
</dbReference>
<organism evidence="2 3">
    <name type="scientific">Eimeria necatrix</name>
    <dbReference type="NCBI Taxonomy" id="51315"/>
    <lineage>
        <taxon>Eukaryota</taxon>
        <taxon>Sar</taxon>
        <taxon>Alveolata</taxon>
        <taxon>Apicomplexa</taxon>
        <taxon>Conoidasida</taxon>
        <taxon>Coccidia</taxon>
        <taxon>Eucoccidiorida</taxon>
        <taxon>Eimeriorina</taxon>
        <taxon>Eimeriidae</taxon>
        <taxon>Eimeria</taxon>
    </lineage>
</organism>
<dbReference type="InterPro" id="IPR047136">
    <property type="entry name" value="PurB_bact"/>
</dbReference>
<name>U6ME45_9EIME</name>
<dbReference type="InterPro" id="IPR022761">
    <property type="entry name" value="Fumarate_lyase_N"/>
</dbReference>
<evidence type="ECO:0000313" key="3">
    <source>
        <dbReference type="Proteomes" id="UP000030754"/>
    </source>
</evidence>
<protein>
    <submittedName>
        <fullName evidence="2">Adenylosuccinate lyase, putative</fullName>
    </submittedName>
</protein>
<dbReference type="PANTHER" id="PTHR43411:SF1">
    <property type="entry name" value="ADENYLOSUCCINATE LYASE"/>
    <property type="match status" value="1"/>
</dbReference>
<proteinExistence type="predicted"/>
<keyword evidence="2" id="KW-0456">Lyase</keyword>
<dbReference type="Proteomes" id="UP000030754">
    <property type="component" value="Unassembled WGS sequence"/>
</dbReference>
<dbReference type="GO" id="GO:0016829">
    <property type="term" value="F:lyase activity"/>
    <property type="evidence" value="ECO:0007669"/>
    <property type="project" value="UniProtKB-KW"/>
</dbReference>
<dbReference type="Pfam" id="PF00206">
    <property type="entry name" value="Lyase_1"/>
    <property type="match status" value="1"/>
</dbReference>
<gene>
    <name evidence="2" type="ORF">ENH_00009790</name>
</gene>
<reference evidence="2" key="1">
    <citation type="submission" date="2013-10" db="EMBL/GenBank/DDBJ databases">
        <title>Genomic analysis of the causative agents of coccidiosis in chickens.</title>
        <authorList>
            <person name="Reid A.J."/>
            <person name="Blake D."/>
            <person name="Billington K."/>
            <person name="Browne H."/>
            <person name="Dunn M."/>
            <person name="Hung S."/>
            <person name="Kawahara F."/>
            <person name="Miranda-Saavedra D."/>
            <person name="Mourier T."/>
            <person name="Nagra H."/>
            <person name="Otto T.D."/>
            <person name="Rawlings N."/>
            <person name="Sanchez A."/>
            <person name="Sanders M."/>
            <person name="Subramaniam C."/>
            <person name="Tay Y."/>
            <person name="Dear P."/>
            <person name="Doerig C."/>
            <person name="Gruber A."/>
            <person name="Parkinson J."/>
            <person name="Shirley M."/>
            <person name="Wan K.L."/>
            <person name="Berriman M."/>
            <person name="Tomley F."/>
            <person name="Pain A."/>
        </authorList>
    </citation>
    <scope>NUCLEOTIDE SEQUENCE [LARGE SCALE GENOMIC DNA]</scope>
    <source>
        <strain evidence="2">Houghton</strain>
    </source>
</reference>
<dbReference type="EMBL" id="HG722402">
    <property type="protein sequence ID" value="CDJ62286.1"/>
    <property type="molecule type" value="Genomic_DNA"/>
</dbReference>
<sequence length="173" mass="20225">MNLLNNLCPLDGRYRSATEELRRVWGDCQLMRLRVYVELKWLEFFVANVHPKVPLTAEQQRDLEPLYEVTDENLERILEIEKETKHDVKAVEYYLRERVARVCSLASLQELLHILLTSEDVNSVAYSLMTKRVLQEVLLPQMRAIQRRSSQGLMASPRAPQLLERSLRFTATA</sequence>
<dbReference type="RefSeq" id="XP_013439648.1">
    <property type="nucleotide sequence ID" value="XM_013584194.1"/>
</dbReference>
<evidence type="ECO:0000259" key="1">
    <source>
        <dbReference type="Pfam" id="PF00206"/>
    </source>
</evidence>
<reference evidence="2" key="2">
    <citation type="submission" date="2013-10" db="EMBL/GenBank/DDBJ databases">
        <authorList>
            <person name="Aslett M."/>
        </authorList>
    </citation>
    <scope>NUCLEOTIDE SEQUENCE [LARGE SCALE GENOMIC DNA]</scope>
    <source>
        <strain evidence="2">Houghton</strain>
    </source>
</reference>